<organism evidence="1 2">
    <name type="scientific">Streptomyces violascens</name>
    <dbReference type="NCBI Taxonomy" id="67381"/>
    <lineage>
        <taxon>Bacteria</taxon>
        <taxon>Bacillati</taxon>
        <taxon>Actinomycetota</taxon>
        <taxon>Actinomycetes</taxon>
        <taxon>Kitasatosporales</taxon>
        <taxon>Streptomycetaceae</taxon>
        <taxon>Streptomyces</taxon>
    </lineage>
</organism>
<dbReference type="EMBL" id="BNDY01000017">
    <property type="protein sequence ID" value="GHI40135.1"/>
    <property type="molecule type" value="Genomic_DNA"/>
</dbReference>
<name>A0ABQ3QS72_9ACTN</name>
<dbReference type="Proteomes" id="UP001050808">
    <property type="component" value="Unassembled WGS sequence"/>
</dbReference>
<dbReference type="RefSeq" id="WP_189971130.1">
    <property type="nucleotide sequence ID" value="NZ_BMUA01000043.1"/>
</dbReference>
<sequence length="70" mass="7077">MDEELPRGPVLLEPGKILGAEPRVGGVLDRLQAGAVQVSVDVGETVGLVAHPAVVVSGPGGDAEQLPYPP</sequence>
<evidence type="ECO:0000313" key="2">
    <source>
        <dbReference type="Proteomes" id="UP001050808"/>
    </source>
</evidence>
<reference evidence="1" key="1">
    <citation type="submission" date="2024-05" db="EMBL/GenBank/DDBJ databases">
        <title>Whole genome shotgun sequence of Streptomyces violascens NBRC 12920.</title>
        <authorList>
            <person name="Komaki H."/>
            <person name="Tamura T."/>
        </authorList>
    </citation>
    <scope>NUCLEOTIDE SEQUENCE</scope>
    <source>
        <strain evidence="1">NBRC 12920</strain>
    </source>
</reference>
<comment type="caution">
    <text evidence="1">The sequence shown here is derived from an EMBL/GenBank/DDBJ whole genome shotgun (WGS) entry which is preliminary data.</text>
</comment>
<accession>A0ABQ3QS72</accession>
<keyword evidence="2" id="KW-1185">Reference proteome</keyword>
<gene>
    <name evidence="1" type="ORF">Sviol_45430</name>
</gene>
<proteinExistence type="predicted"/>
<protein>
    <submittedName>
        <fullName evidence="1">Uncharacterized protein</fullName>
    </submittedName>
</protein>
<evidence type="ECO:0000313" key="1">
    <source>
        <dbReference type="EMBL" id="GHI40135.1"/>
    </source>
</evidence>